<comment type="subunit">
    <text evidence="6">Probably a homodimer.</text>
</comment>
<organism evidence="8 9">
    <name type="scientific">Tectimicrobiota bacterium</name>
    <dbReference type="NCBI Taxonomy" id="2528274"/>
    <lineage>
        <taxon>Bacteria</taxon>
        <taxon>Pseudomonadati</taxon>
        <taxon>Nitrospinota/Tectimicrobiota group</taxon>
        <taxon>Candidatus Tectimicrobiota</taxon>
    </lineage>
</organism>
<name>A0A938B2L8_UNCTE</name>
<dbReference type="InterPro" id="IPR045585">
    <property type="entry name" value="CdaA_N"/>
</dbReference>
<protein>
    <recommendedName>
        <fullName evidence="6">Diadenylate cyclase</fullName>
        <shortName evidence="6">DAC</shortName>
        <ecNumber evidence="6">2.7.7.85</ecNumber>
    </recommendedName>
    <alternativeName>
        <fullName evidence="6">Cyclic-di-AMP synthase</fullName>
        <shortName evidence="6">c-di-AMP synthase</shortName>
    </alternativeName>
</protein>
<evidence type="ECO:0000259" key="7">
    <source>
        <dbReference type="PROSITE" id="PS51794"/>
    </source>
</evidence>
<dbReference type="SUPFAM" id="SSF143597">
    <property type="entry name" value="YojJ-like"/>
    <property type="match status" value="1"/>
</dbReference>
<comment type="caution">
    <text evidence="8">The sequence shown here is derived from an EMBL/GenBank/DDBJ whole genome shotgun (WGS) entry which is preliminary data.</text>
</comment>
<dbReference type="GO" id="GO:0005524">
    <property type="term" value="F:ATP binding"/>
    <property type="evidence" value="ECO:0007669"/>
    <property type="project" value="UniProtKB-UniRule"/>
</dbReference>
<dbReference type="Pfam" id="PF02457">
    <property type="entry name" value="DAC"/>
    <property type="match status" value="1"/>
</dbReference>
<accession>A0A938B2L8</accession>
<comment type="similarity">
    <text evidence="6">Belongs to the adenylate cyclase family. DacA/CdaA subfamily.</text>
</comment>
<comment type="catalytic activity">
    <reaction evidence="1 6">
        <text>2 ATP = 3',3'-c-di-AMP + 2 diphosphate</text>
        <dbReference type="Rhea" id="RHEA:35655"/>
        <dbReference type="ChEBI" id="CHEBI:30616"/>
        <dbReference type="ChEBI" id="CHEBI:33019"/>
        <dbReference type="ChEBI" id="CHEBI:71500"/>
        <dbReference type="EC" id="2.7.7.85"/>
    </reaction>
</comment>
<dbReference type="Gene3D" id="2.170.120.30">
    <property type="match status" value="1"/>
</dbReference>
<evidence type="ECO:0000256" key="3">
    <source>
        <dbReference type="ARBA" id="ARBA00022695"/>
    </source>
</evidence>
<gene>
    <name evidence="6" type="primary">dacA</name>
    <name evidence="8" type="ORF">FJZ47_03870</name>
</gene>
<dbReference type="Gene3D" id="3.40.1700.10">
    <property type="entry name" value="DNA integrity scanning protein, DisA, N-terminal domain"/>
    <property type="match status" value="1"/>
</dbReference>
<dbReference type="PROSITE" id="PS51794">
    <property type="entry name" value="DAC"/>
    <property type="match status" value="1"/>
</dbReference>
<dbReference type="Proteomes" id="UP000712673">
    <property type="component" value="Unassembled WGS sequence"/>
</dbReference>
<keyword evidence="6" id="KW-0472">Membrane</keyword>
<dbReference type="EC" id="2.7.7.85" evidence="6"/>
<keyword evidence="6" id="KW-1003">Cell membrane</keyword>
<feature type="domain" description="DAC" evidence="7">
    <location>
        <begin position="144"/>
        <end position="301"/>
    </location>
</feature>
<dbReference type="NCBIfam" id="TIGR00159">
    <property type="entry name" value="diadenylate cyclase CdaA"/>
    <property type="match status" value="1"/>
</dbReference>
<dbReference type="PANTHER" id="PTHR34185">
    <property type="entry name" value="DIADENYLATE CYCLASE"/>
    <property type="match status" value="1"/>
</dbReference>
<evidence type="ECO:0000313" key="8">
    <source>
        <dbReference type="EMBL" id="MBM3222928.1"/>
    </source>
</evidence>
<dbReference type="HAMAP" id="MF_01499">
    <property type="entry name" value="DacA"/>
    <property type="match status" value="1"/>
</dbReference>
<dbReference type="AlphaFoldDB" id="A0A938B2L8"/>
<evidence type="ECO:0000256" key="1">
    <source>
        <dbReference type="ARBA" id="ARBA00000877"/>
    </source>
</evidence>
<dbReference type="GO" id="GO:0006171">
    <property type="term" value="P:cAMP biosynthetic process"/>
    <property type="evidence" value="ECO:0007669"/>
    <property type="project" value="InterPro"/>
</dbReference>
<dbReference type="GO" id="GO:0106408">
    <property type="term" value="F:diadenylate cyclase activity"/>
    <property type="evidence" value="ECO:0007669"/>
    <property type="project" value="UniProtKB-EC"/>
</dbReference>
<keyword evidence="4 6" id="KW-0547">Nucleotide-binding</keyword>
<dbReference type="InterPro" id="IPR036888">
    <property type="entry name" value="DNA_integrity_DisA_N_sf"/>
</dbReference>
<feature type="transmembrane region" description="Helical" evidence="6">
    <location>
        <begin position="124"/>
        <end position="143"/>
    </location>
</feature>
<feature type="transmembrane region" description="Helical" evidence="6">
    <location>
        <begin position="71"/>
        <end position="88"/>
    </location>
</feature>
<evidence type="ECO:0000313" key="9">
    <source>
        <dbReference type="Proteomes" id="UP000712673"/>
    </source>
</evidence>
<evidence type="ECO:0000256" key="4">
    <source>
        <dbReference type="ARBA" id="ARBA00022741"/>
    </source>
</evidence>
<evidence type="ECO:0000256" key="6">
    <source>
        <dbReference type="HAMAP-Rule" id="MF_01499"/>
    </source>
</evidence>
<evidence type="ECO:0000256" key="2">
    <source>
        <dbReference type="ARBA" id="ARBA00022679"/>
    </source>
</evidence>
<reference evidence="8" key="1">
    <citation type="submission" date="2019-03" db="EMBL/GenBank/DDBJ databases">
        <title>Lake Tanganyika Metagenome-Assembled Genomes (MAGs).</title>
        <authorList>
            <person name="Tran P."/>
        </authorList>
    </citation>
    <scope>NUCLEOTIDE SEQUENCE</scope>
    <source>
        <strain evidence="8">K_DeepCast_65m_m2_066</strain>
    </source>
</reference>
<comment type="function">
    <text evidence="6">Catalyzes the condensation of 2 ATP molecules into cyclic di-AMP (c-di-AMP), a second messenger used to regulate differing processes in different bacteria.</text>
</comment>
<keyword evidence="3 6" id="KW-0548">Nucleotidyltransferase</keyword>
<dbReference type="PANTHER" id="PTHR34185:SF1">
    <property type="entry name" value="DIADENYLATE CYCLASE"/>
    <property type="match status" value="1"/>
</dbReference>
<dbReference type="GO" id="GO:0004016">
    <property type="term" value="F:adenylate cyclase activity"/>
    <property type="evidence" value="ECO:0007669"/>
    <property type="project" value="UniProtKB-UniRule"/>
</dbReference>
<dbReference type="InterPro" id="IPR050338">
    <property type="entry name" value="DisA"/>
</dbReference>
<dbReference type="EMBL" id="VGLS01000072">
    <property type="protein sequence ID" value="MBM3222928.1"/>
    <property type="molecule type" value="Genomic_DNA"/>
</dbReference>
<proteinExistence type="inferred from homology"/>
<dbReference type="InterPro" id="IPR034701">
    <property type="entry name" value="CdaA"/>
</dbReference>
<dbReference type="InterPro" id="IPR003390">
    <property type="entry name" value="DNA_integrity_scan_DisA_N"/>
</dbReference>
<keyword evidence="6" id="KW-0812">Transmembrane</keyword>
<comment type="caution">
    <text evidence="6">Lacks conserved residue(s) required for the propagation of feature annotation.</text>
</comment>
<keyword evidence="2 6" id="KW-0808">Transferase</keyword>
<feature type="transmembrane region" description="Helical" evidence="6">
    <location>
        <begin position="100"/>
        <end position="118"/>
    </location>
</feature>
<dbReference type="Pfam" id="PF19293">
    <property type="entry name" value="CdaA_N"/>
    <property type="match status" value="1"/>
</dbReference>
<keyword evidence="6" id="KW-1133">Transmembrane helix</keyword>
<sequence>MHQDSQGYCYPRMRACQGSQADRGTSRERGADDGPGMISGHLMVLHRGDRQQWHQDQGEYRMYDIVQYLRYFQWQSVLDVLLVAYLFYQCSLWVRGSRAMLAAVGLAVVGSIALLARWSGLILAGWLFQSLWAVIWLILIIVFQPEIRQILERLSLLGLVRGRRSTLQRETLTEITDAVFDLARARVGALIVLPQRDPLDAYLRGGVEVDALVSREVLRALFQPPAPTHDGAVVMRAQRLAHASCFLPMTTAGGLPASYGARHRAALGLTERCDALCLLVSEERGTVALAQHGKLELLNDPLRLRQALESTTPEVSAGASLARWYWQRLTRRLGAKALALAVAIGLWTAVAGQQSTEMALTVPIEYQHIAPGTELRGDLPAEVMIRLRGSQLALAALRASSVRLRLSLERAREGVNYMTLTAHHLDLPPGVELTDMRPAFLAIEARKKEPPTAQIPAEQ</sequence>
<keyword evidence="5 6" id="KW-0067">ATP-binding</keyword>
<evidence type="ECO:0000256" key="5">
    <source>
        <dbReference type="ARBA" id="ARBA00022840"/>
    </source>
</evidence>
<feature type="transmembrane region" description="Helical" evidence="6">
    <location>
        <begin position="333"/>
        <end position="350"/>
    </location>
</feature>